<proteinExistence type="predicted"/>
<dbReference type="SMART" id="SM01321">
    <property type="entry name" value="Y1_Tnp"/>
    <property type="match status" value="1"/>
</dbReference>
<keyword evidence="3" id="KW-1185">Reference proteome</keyword>
<dbReference type="Proteomes" id="UP001199525">
    <property type="component" value="Unassembled WGS sequence"/>
</dbReference>
<dbReference type="Pfam" id="PF01797">
    <property type="entry name" value="Y1_Tnp"/>
    <property type="match status" value="1"/>
</dbReference>
<accession>A0ABS8IE08</accession>
<evidence type="ECO:0000313" key="3">
    <source>
        <dbReference type="Proteomes" id="UP001199525"/>
    </source>
</evidence>
<dbReference type="RefSeq" id="WP_229486984.1">
    <property type="nucleotide sequence ID" value="NZ_JAIVFQ010000041.1"/>
</dbReference>
<dbReference type="InterPro" id="IPR036515">
    <property type="entry name" value="Transposase_17_sf"/>
</dbReference>
<name>A0ABS8IE08_9NOSO</name>
<sequence>MLARKGSHAVFSIHLHFLFITKYRKKVITEPILERMHEIFANICIKTNCILVEFSGEQDHVHLLVDYHPDNNISDFTSSLKSASSRVIRKEFKDHIDKFYWKPLFWSSSYYVASSGGAPIDKLKQYIKEQDAPTE</sequence>
<organism evidence="2 3">
    <name type="scientific">Nostoc favosum CHAB5714</name>
    <dbReference type="NCBI Taxonomy" id="2780399"/>
    <lineage>
        <taxon>Bacteria</taxon>
        <taxon>Bacillati</taxon>
        <taxon>Cyanobacteriota</taxon>
        <taxon>Cyanophyceae</taxon>
        <taxon>Nostocales</taxon>
        <taxon>Nostocaceae</taxon>
        <taxon>Nostoc</taxon>
        <taxon>Nostoc favosum</taxon>
    </lineage>
</organism>
<evidence type="ECO:0000259" key="1">
    <source>
        <dbReference type="SMART" id="SM01321"/>
    </source>
</evidence>
<dbReference type="InterPro" id="IPR002686">
    <property type="entry name" value="Transposase_17"/>
</dbReference>
<dbReference type="PANTHER" id="PTHR33360">
    <property type="entry name" value="TRANSPOSASE FOR INSERTION SEQUENCE ELEMENT IS200"/>
    <property type="match status" value="1"/>
</dbReference>
<dbReference type="PANTHER" id="PTHR33360:SF2">
    <property type="entry name" value="TRANSPOSASE FOR INSERTION SEQUENCE ELEMENT IS200"/>
    <property type="match status" value="1"/>
</dbReference>
<dbReference type="NCBIfam" id="NF033573">
    <property type="entry name" value="transpos_IS200"/>
    <property type="match status" value="1"/>
</dbReference>
<dbReference type="Gene3D" id="3.30.70.1290">
    <property type="entry name" value="Transposase IS200-like"/>
    <property type="match status" value="1"/>
</dbReference>
<protein>
    <submittedName>
        <fullName evidence="2">IS200/IS605 family transposase</fullName>
    </submittedName>
</protein>
<dbReference type="SUPFAM" id="SSF143422">
    <property type="entry name" value="Transposase IS200-like"/>
    <property type="match status" value="1"/>
</dbReference>
<comment type="caution">
    <text evidence="2">The sequence shown here is derived from an EMBL/GenBank/DDBJ whole genome shotgun (WGS) entry which is preliminary data.</text>
</comment>
<reference evidence="2 3" key="1">
    <citation type="journal article" date="2021" name="Microorganisms">
        <title>Genome Evolution of Filamentous Cyanobacterium Nostoc Species: From Facultative Symbiosis to Free Living.</title>
        <authorList>
            <person name="Huo D."/>
            <person name="Li H."/>
            <person name="Cai F."/>
            <person name="Guo X."/>
            <person name="Qiao Z."/>
            <person name="Wang W."/>
            <person name="Yu G."/>
            <person name="Li R."/>
        </authorList>
    </citation>
    <scope>NUCLEOTIDE SEQUENCE [LARGE SCALE GENOMIC DNA]</scope>
    <source>
        <strain evidence="2 3">CHAB 5714</strain>
    </source>
</reference>
<dbReference type="EMBL" id="JAIVFQ010000041">
    <property type="protein sequence ID" value="MCC5602008.1"/>
    <property type="molecule type" value="Genomic_DNA"/>
</dbReference>
<evidence type="ECO:0000313" key="2">
    <source>
        <dbReference type="EMBL" id="MCC5602008.1"/>
    </source>
</evidence>
<feature type="domain" description="Transposase IS200-like" evidence="1">
    <location>
        <begin position="10"/>
        <end position="130"/>
    </location>
</feature>
<gene>
    <name evidence="2" type="primary">tnpA</name>
    <name evidence="2" type="ORF">LC586_23105</name>
</gene>